<reference evidence="2" key="1">
    <citation type="submission" date="2022-11" db="UniProtKB">
        <authorList>
            <consortium name="WormBaseParasite"/>
        </authorList>
    </citation>
    <scope>IDENTIFICATION</scope>
</reference>
<protein>
    <submittedName>
        <fullName evidence="2">Uncharacterized protein</fullName>
    </submittedName>
</protein>
<sequence>MMQHLRQKKLEDTMDIFENNISTLSGTDRTPGFFDQLMPKEKYVPGKENAFADFLSGKYEVDQADTNLPTTSKAAEATDLINVVETRAKTRQKLATMPQSDLEVPEIPEEDKIVDPTDLPNQDQWPFTQLQITDGQKVDPTLDQTRQKVENQLSPQTIHKCNCGLAHHAAVCAASAHILIRLFQLIIEPYKQTDTSTTTILIVNGSPNFFTLITTLRQRSIVWSQWCTIQFVLPTAWSQKLSKIYENHNFMG</sequence>
<organism evidence="1 2">
    <name type="scientific">Romanomermis culicivorax</name>
    <name type="common">Nematode worm</name>
    <dbReference type="NCBI Taxonomy" id="13658"/>
    <lineage>
        <taxon>Eukaryota</taxon>
        <taxon>Metazoa</taxon>
        <taxon>Ecdysozoa</taxon>
        <taxon>Nematoda</taxon>
        <taxon>Enoplea</taxon>
        <taxon>Dorylaimia</taxon>
        <taxon>Mermithida</taxon>
        <taxon>Mermithoidea</taxon>
        <taxon>Mermithidae</taxon>
        <taxon>Romanomermis</taxon>
    </lineage>
</organism>
<proteinExistence type="predicted"/>
<dbReference type="WBParaSite" id="nRc.2.0.1.t42664-RA">
    <property type="protein sequence ID" value="nRc.2.0.1.t42664-RA"/>
    <property type="gene ID" value="nRc.2.0.1.g42664"/>
</dbReference>
<keyword evidence="1" id="KW-1185">Reference proteome</keyword>
<dbReference type="AlphaFoldDB" id="A0A915KWX1"/>
<dbReference type="Proteomes" id="UP000887565">
    <property type="component" value="Unplaced"/>
</dbReference>
<name>A0A915KWX1_ROMCU</name>
<evidence type="ECO:0000313" key="2">
    <source>
        <dbReference type="WBParaSite" id="nRc.2.0.1.t42664-RA"/>
    </source>
</evidence>
<evidence type="ECO:0000313" key="1">
    <source>
        <dbReference type="Proteomes" id="UP000887565"/>
    </source>
</evidence>
<accession>A0A915KWX1</accession>